<comment type="caution">
    <text evidence="2">The sequence shown here is derived from an EMBL/GenBank/DDBJ whole genome shotgun (WGS) entry which is preliminary data.</text>
</comment>
<keyword evidence="3" id="KW-1185">Reference proteome</keyword>
<evidence type="ECO:0000313" key="2">
    <source>
        <dbReference type="EMBL" id="KAK0155062.1"/>
    </source>
</evidence>
<evidence type="ECO:0000259" key="1">
    <source>
        <dbReference type="PROSITE" id="PS50994"/>
    </source>
</evidence>
<feature type="domain" description="Integrase catalytic" evidence="1">
    <location>
        <begin position="379"/>
        <end position="569"/>
    </location>
</feature>
<dbReference type="InterPro" id="IPR040676">
    <property type="entry name" value="DUF5641"/>
</dbReference>
<proteinExistence type="predicted"/>
<dbReference type="AlphaFoldDB" id="A0AA47PCX3"/>
<dbReference type="Gene3D" id="3.30.420.10">
    <property type="entry name" value="Ribonuclease H-like superfamily/Ribonuclease H"/>
    <property type="match status" value="1"/>
</dbReference>
<dbReference type="Pfam" id="PF05380">
    <property type="entry name" value="Peptidase_A17"/>
    <property type="match status" value="1"/>
</dbReference>
<dbReference type="EMBL" id="JAOPHQ010000307">
    <property type="protein sequence ID" value="KAK0155062.1"/>
    <property type="molecule type" value="Genomic_DNA"/>
</dbReference>
<evidence type="ECO:0000313" key="3">
    <source>
        <dbReference type="Proteomes" id="UP001174136"/>
    </source>
</evidence>
<protein>
    <recommendedName>
        <fullName evidence="1">Integrase catalytic domain-containing protein</fullName>
    </recommendedName>
</protein>
<gene>
    <name evidence="2" type="ORF">N1851_002628</name>
</gene>
<dbReference type="InterPro" id="IPR036397">
    <property type="entry name" value="RNaseH_sf"/>
</dbReference>
<dbReference type="PROSITE" id="PS50994">
    <property type="entry name" value="INTEGRASE"/>
    <property type="match status" value="1"/>
</dbReference>
<name>A0AA47PCX3_MERPO</name>
<dbReference type="Proteomes" id="UP001174136">
    <property type="component" value="Unassembled WGS sequence"/>
</dbReference>
<dbReference type="Pfam" id="PF18701">
    <property type="entry name" value="DUF5641"/>
    <property type="match status" value="1"/>
</dbReference>
<sequence>MLAESNLRLHKVASNSNQVMEAFPAEDRAKDLKDLDLGVDSIPLQRSLELSWNLGTDSFTYLVSSEDKPFTQRGVLSTVNSLYDPLGFVAPITIQGKALVRELSSEQSEWDAPLLPEKEAEWNLWKGSLKALEDLQIQRCYIPVSLSSTQRKELCIFSDASTVAIGAVAYLRAADTEGQYHTPDSNLFTLIEPEADDEIRPEVTTLTIKASESHLGSQHFERCSSWRTLYETIARLVHVAASFKGKSDNAERKGWKSFKETYSISELSQAKAVIIRSVQHNAFKEELKCLQDTQTCPKRNKLKHPLIIPHTHHISILLVRHFHEQVAHQGRHISEGAIRAAGYWIIGSKRLGPHCVTCRKLRGKLEDQMMADLPSDRLTPEPPFTTVGLDVFGPWSIMTRPTRGGCAESKRWAVLFTCMSTRAVHIELIETMSMDSFINARRFFSTCGPAKLMRSDRGTNFVGACKHLDINTDDSIVRKYLQEKGCSWVFNPPHASHMGGSWERLIGVARRILDAMLLQTGPTHLAHEILSTLMAEVMAIMNARPLVSVSTDVDMPEVLTPAMLLTQKMSALTAPSGNFSRAQLYRQQWKQVQCLADTFWKRWKGEYLSTLQSRRKWTKDKVKEGDVVLLKGDWLLRLCQAVTRGSAR</sequence>
<dbReference type="PANTHER" id="PTHR47331">
    <property type="entry name" value="PHD-TYPE DOMAIN-CONTAINING PROTEIN"/>
    <property type="match status" value="1"/>
</dbReference>
<dbReference type="PANTHER" id="PTHR47331:SF7">
    <property type="match status" value="1"/>
</dbReference>
<dbReference type="InterPro" id="IPR001584">
    <property type="entry name" value="Integrase_cat-core"/>
</dbReference>
<reference evidence="2" key="1">
    <citation type="journal article" date="2023" name="Front. Mar. Sci.">
        <title>A new Merluccius polli reference genome to investigate the effects of global change in West African waters.</title>
        <authorList>
            <person name="Mateo J.L."/>
            <person name="Blanco-Fernandez C."/>
            <person name="Garcia-Vazquez E."/>
            <person name="Machado-Schiaffino G."/>
        </authorList>
    </citation>
    <scope>NUCLEOTIDE SEQUENCE</scope>
    <source>
        <strain evidence="2">C29</strain>
        <tissue evidence="2">Fin</tissue>
    </source>
</reference>
<organism evidence="2 3">
    <name type="scientific">Merluccius polli</name>
    <name type="common">Benguela hake</name>
    <name type="synonym">Merluccius cadenati</name>
    <dbReference type="NCBI Taxonomy" id="89951"/>
    <lineage>
        <taxon>Eukaryota</taxon>
        <taxon>Metazoa</taxon>
        <taxon>Chordata</taxon>
        <taxon>Craniata</taxon>
        <taxon>Vertebrata</taxon>
        <taxon>Euteleostomi</taxon>
        <taxon>Actinopterygii</taxon>
        <taxon>Neopterygii</taxon>
        <taxon>Teleostei</taxon>
        <taxon>Neoteleostei</taxon>
        <taxon>Acanthomorphata</taxon>
        <taxon>Zeiogadaria</taxon>
        <taxon>Gadariae</taxon>
        <taxon>Gadiformes</taxon>
        <taxon>Gadoidei</taxon>
        <taxon>Merlucciidae</taxon>
        <taxon>Merluccius</taxon>
    </lineage>
</organism>
<dbReference type="GO" id="GO:0003676">
    <property type="term" value="F:nucleic acid binding"/>
    <property type="evidence" value="ECO:0007669"/>
    <property type="project" value="InterPro"/>
</dbReference>
<dbReference type="InterPro" id="IPR008042">
    <property type="entry name" value="Retrotrans_Pao"/>
</dbReference>
<dbReference type="GO" id="GO:0015074">
    <property type="term" value="P:DNA integration"/>
    <property type="evidence" value="ECO:0007669"/>
    <property type="project" value="InterPro"/>
</dbReference>
<dbReference type="InterPro" id="IPR012337">
    <property type="entry name" value="RNaseH-like_sf"/>
</dbReference>
<dbReference type="SUPFAM" id="SSF53098">
    <property type="entry name" value="Ribonuclease H-like"/>
    <property type="match status" value="1"/>
</dbReference>
<accession>A0AA47PCX3</accession>